<dbReference type="RefSeq" id="WP_218323556.1">
    <property type="nucleotide sequence ID" value="NZ_JAEEGC010000179.1"/>
</dbReference>
<feature type="region of interest" description="Disordered" evidence="1">
    <location>
        <begin position="120"/>
        <end position="151"/>
    </location>
</feature>
<organism evidence="3 4">
    <name type="scientific">Clostridium thailandense</name>
    <dbReference type="NCBI Taxonomy" id="2794346"/>
    <lineage>
        <taxon>Bacteria</taxon>
        <taxon>Bacillati</taxon>
        <taxon>Bacillota</taxon>
        <taxon>Clostridia</taxon>
        <taxon>Eubacteriales</taxon>
        <taxon>Clostridiaceae</taxon>
        <taxon>Clostridium</taxon>
    </lineage>
</organism>
<feature type="transmembrane region" description="Helical" evidence="2">
    <location>
        <begin position="6"/>
        <end position="23"/>
    </location>
</feature>
<dbReference type="AlphaFoldDB" id="A0A949TP93"/>
<proteinExistence type="predicted"/>
<keyword evidence="4" id="KW-1185">Reference proteome</keyword>
<keyword evidence="2" id="KW-0472">Membrane</keyword>
<evidence type="ECO:0000313" key="4">
    <source>
        <dbReference type="Proteomes" id="UP000694308"/>
    </source>
</evidence>
<dbReference type="EMBL" id="JAEEGC010000179">
    <property type="protein sequence ID" value="MBV7276474.1"/>
    <property type="molecule type" value="Genomic_DNA"/>
</dbReference>
<accession>A0A949TP93</accession>
<feature type="compositionally biased region" description="Basic and acidic residues" evidence="1">
    <location>
        <begin position="61"/>
        <end position="72"/>
    </location>
</feature>
<sequence>MKKIILSLIAIVFTAVCVVIMLFSDRMNENQKPVNNKVQVMDTKKNSEVIKQSTNDLKQGTSEEKNKNISENKDINYNTEKKTYIATDTYKKMKMNEINGEIEHDKKVFFEENNKTNDAKKKTIKNNDKTEDLKDNDAERSEDANSSQSKESIPVFKVSKLKIKDSLTLADKEKLLSVAAKLSAIDYEKINKYLENGSDEDIRNTIKLLKSRLSDKDYEKVKAVAEKFINMDAVEQ</sequence>
<name>A0A949TP93_9CLOT</name>
<keyword evidence="2" id="KW-0812">Transmembrane</keyword>
<comment type="caution">
    <text evidence="3">The sequence shown here is derived from an EMBL/GenBank/DDBJ whole genome shotgun (WGS) entry which is preliminary data.</text>
</comment>
<protein>
    <submittedName>
        <fullName evidence="3">Uncharacterized protein</fullName>
    </submittedName>
</protein>
<feature type="compositionally biased region" description="Basic and acidic residues" evidence="1">
    <location>
        <begin position="120"/>
        <end position="143"/>
    </location>
</feature>
<dbReference type="Proteomes" id="UP000694308">
    <property type="component" value="Unassembled WGS sequence"/>
</dbReference>
<evidence type="ECO:0000256" key="1">
    <source>
        <dbReference type="SAM" id="MobiDB-lite"/>
    </source>
</evidence>
<gene>
    <name evidence="3" type="ORF">I6U48_26720</name>
</gene>
<evidence type="ECO:0000313" key="3">
    <source>
        <dbReference type="EMBL" id="MBV7276474.1"/>
    </source>
</evidence>
<feature type="compositionally biased region" description="Polar residues" evidence="1">
    <location>
        <begin position="51"/>
        <end position="60"/>
    </location>
</feature>
<feature type="region of interest" description="Disordered" evidence="1">
    <location>
        <begin position="51"/>
        <end position="72"/>
    </location>
</feature>
<keyword evidence="2" id="KW-1133">Transmembrane helix</keyword>
<evidence type="ECO:0000256" key="2">
    <source>
        <dbReference type="SAM" id="Phobius"/>
    </source>
</evidence>
<reference evidence="3" key="1">
    <citation type="submission" date="2020-12" db="EMBL/GenBank/DDBJ databases">
        <title>Clostridium thailandense sp. nov., a novel acetogenic bacterium isolated from peat land soil in Thailand.</title>
        <authorList>
            <person name="Chaikitkaew S."/>
            <person name="Birkeland N.K."/>
        </authorList>
    </citation>
    <scope>NUCLEOTIDE SEQUENCE</scope>
    <source>
        <strain evidence="3">PL3</strain>
    </source>
</reference>